<dbReference type="AlphaFoldDB" id="X1USJ6"/>
<sequence>MFIALLTITFFFASPLVGYTVGRIVDAVIPVPATETYPLIPDITGFTYTPPTVEVTTPTEPTYPTPPPTLPPIYPYAPVGDVEVQIGATYEAKVMAGKDLSTSIETEYEEEKPWE</sequence>
<evidence type="ECO:0000313" key="1">
    <source>
        <dbReference type="EMBL" id="GAJ20448.1"/>
    </source>
</evidence>
<proteinExistence type="predicted"/>
<name>X1USJ6_9ZZZZ</name>
<gene>
    <name evidence="1" type="ORF">S12H4_55285</name>
</gene>
<protein>
    <submittedName>
        <fullName evidence="1">Uncharacterized protein</fullName>
    </submittedName>
</protein>
<reference evidence="1" key="1">
    <citation type="journal article" date="2014" name="Front. Microbiol.">
        <title>High frequency of phylogenetically diverse reductive dehalogenase-homologous genes in deep subseafloor sedimentary metagenomes.</title>
        <authorList>
            <person name="Kawai M."/>
            <person name="Futagami T."/>
            <person name="Toyoda A."/>
            <person name="Takaki Y."/>
            <person name="Nishi S."/>
            <person name="Hori S."/>
            <person name="Arai W."/>
            <person name="Tsubouchi T."/>
            <person name="Morono Y."/>
            <person name="Uchiyama I."/>
            <person name="Ito T."/>
            <person name="Fujiyama A."/>
            <person name="Inagaki F."/>
            <person name="Takami H."/>
        </authorList>
    </citation>
    <scope>NUCLEOTIDE SEQUENCE</scope>
    <source>
        <strain evidence="1">Expedition CK06-06</strain>
    </source>
</reference>
<organism evidence="1">
    <name type="scientific">marine sediment metagenome</name>
    <dbReference type="NCBI Taxonomy" id="412755"/>
    <lineage>
        <taxon>unclassified sequences</taxon>
        <taxon>metagenomes</taxon>
        <taxon>ecological metagenomes</taxon>
    </lineage>
</organism>
<dbReference type="EMBL" id="BARW01035445">
    <property type="protein sequence ID" value="GAJ20448.1"/>
    <property type="molecule type" value="Genomic_DNA"/>
</dbReference>
<comment type="caution">
    <text evidence="1">The sequence shown here is derived from an EMBL/GenBank/DDBJ whole genome shotgun (WGS) entry which is preliminary data.</text>
</comment>
<accession>X1USJ6</accession>